<feature type="domain" description="GIY-YIG" evidence="2">
    <location>
        <begin position="308"/>
        <end position="404"/>
    </location>
</feature>
<dbReference type="InterPro" id="IPR035901">
    <property type="entry name" value="GIY-YIG_endonuc_sf"/>
</dbReference>
<dbReference type="Gene3D" id="3.40.1440.10">
    <property type="entry name" value="GIY-YIG endonuclease"/>
    <property type="match status" value="1"/>
</dbReference>
<dbReference type="EMBL" id="AOGK01000003">
    <property type="protein sequence ID" value="MDG5974448.1"/>
    <property type="molecule type" value="Genomic_DNA"/>
</dbReference>
<protein>
    <submittedName>
        <fullName evidence="3">Endonuclease</fullName>
    </submittedName>
</protein>
<dbReference type="InterPro" id="IPR000305">
    <property type="entry name" value="GIY-YIG_endonuc"/>
</dbReference>
<feature type="region of interest" description="Disordered" evidence="1">
    <location>
        <begin position="539"/>
        <end position="573"/>
    </location>
</feature>
<keyword evidence="4" id="KW-1185">Reference proteome</keyword>
<keyword evidence="3" id="KW-0255">Endonuclease</keyword>
<evidence type="ECO:0000313" key="3">
    <source>
        <dbReference type="EMBL" id="MDG5974448.1"/>
    </source>
</evidence>
<gene>
    <name evidence="3" type="ORF">H010_04237</name>
</gene>
<dbReference type="SMART" id="SM00465">
    <property type="entry name" value="GIYc"/>
    <property type="match status" value="1"/>
</dbReference>
<reference evidence="3" key="1">
    <citation type="submission" date="2013-01" db="EMBL/GenBank/DDBJ databases">
        <title>Genome draft of Hydrogenophaga taeniospiralis 2K1.</title>
        <authorList>
            <person name="Gomila M."/>
            <person name="Lalucat J."/>
        </authorList>
    </citation>
    <scope>NUCLEOTIDE SEQUENCE</scope>
    <source>
        <strain evidence="3">CCUG 15921</strain>
    </source>
</reference>
<dbReference type="RefSeq" id="WP_084236127.1">
    <property type="nucleotide sequence ID" value="NZ_AOGK01000003.1"/>
</dbReference>
<keyword evidence="3" id="KW-0378">Hydrolase</keyword>
<keyword evidence="3" id="KW-0540">Nuclease</keyword>
<name>A0A9X4SAP8_9BURK</name>
<dbReference type="AlphaFoldDB" id="A0A9X4SAP8"/>
<dbReference type="SUPFAM" id="SSF82771">
    <property type="entry name" value="GIY-YIG endonuclease"/>
    <property type="match status" value="1"/>
</dbReference>
<organism evidence="3 4">
    <name type="scientific">Hydrogenophaga taeniospiralis CCUG 15921</name>
    <dbReference type="NCBI Taxonomy" id="1281780"/>
    <lineage>
        <taxon>Bacteria</taxon>
        <taxon>Pseudomonadati</taxon>
        <taxon>Pseudomonadota</taxon>
        <taxon>Betaproteobacteria</taxon>
        <taxon>Burkholderiales</taxon>
        <taxon>Comamonadaceae</taxon>
        <taxon>Hydrogenophaga</taxon>
    </lineage>
</organism>
<evidence type="ECO:0000313" key="4">
    <source>
        <dbReference type="Proteomes" id="UP001152876"/>
    </source>
</evidence>
<evidence type="ECO:0000256" key="1">
    <source>
        <dbReference type="SAM" id="MobiDB-lite"/>
    </source>
</evidence>
<sequence>MPKKRSQLEVIADFKRVHGDRYDYSQVRYRGAKEKIEIVCRAHGPFELQPSHHINGVGCRHCYFESNRKGLTHFLERCTAAHSSRFDYSLVSETVKTTDKVSIRCKVHDHWFDQSASAHMNGHVGCPKCLSNKLSGPAALRGEFKAEEHTQNHFVARAIAVHGNAYIYDRFKYQGMARKGEFICPRHGSFHQTPSNHLRGTGCPHCAKENQHLDSLKAECFRKGIDYWNALKRREAGMSAELVLSGVSLRSERRTNPVTVHGLIYPNMEAAVRKLKPVASSHTLARWIASGMTPEDAFVRVPNPGYANGTIYVVEHVPTGRRYVGLTVVSHIKRWRQHIEQARARHIKSLESLHAAIRTHGEAEFSVRVVDTGTTKLDLESKERHWIVRLETLVPKGFNISPGGGSGGAMGRETVVDGLKFTTIREAANHVANTRGISFEAAKGRLRSGRLDVTAPSKPGHAVSRTPAYKAWSRIVHCVTNPNSKDFVPGVALHPGWADFHKFLKDVGQPSEKGQVLARLDKGKGFTSDNCVWMGKSEASQRNAAQMKQAGTLVGRGKKSNLMGGQKRPSRAS</sequence>
<dbReference type="Proteomes" id="UP001152876">
    <property type="component" value="Unassembled WGS sequence"/>
</dbReference>
<proteinExistence type="predicted"/>
<evidence type="ECO:0000259" key="2">
    <source>
        <dbReference type="SMART" id="SM00465"/>
    </source>
</evidence>
<accession>A0A9X4SAP8</accession>
<dbReference type="OrthoDB" id="878605at2"/>
<dbReference type="CDD" id="cd10443">
    <property type="entry name" value="GIY-YIG_HE_Tlr8p_PBC-V_like"/>
    <property type="match status" value="1"/>
</dbReference>
<dbReference type="GO" id="GO:0004519">
    <property type="term" value="F:endonuclease activity"/>
    <property type="evidence" value="ECO:0007669"/>
    <property type="project" value="UniProtKB-KW"/>
</dbReference>
<comment type="caution">
    <text evidence="3">The sequence shown here is derived from an EMBL/GenBank/DDBJ whole genome shotgun (WGS) entry which is preliminary data.</text>
</comment>